<evidence type="ECO:0000313" key="14">
    <source>
        <dbReference type="EnsemblMetazoa" id="ADAC003073-PA"/>
    </source>
</evidence>
<dbReference type="SUPFAM" id="SSF88688">
    <property type="entry name" value="Families 57/38 glycoside transferase middle domain"/>
    <property type="match status" value="2"/>
</dbReference>
<keyword evidence="11" id="KW-0732">Signal</keyword>
<dbReference type="Proteomes" id="UP000000673">
    <property type="component" value="Unassembled WGS sequence"/>
</dbReference>
<dbReference type="CDD" id="cd10810">
    <property type="entry name" value="GH38N_AMII_LAM_like"/>
    <property type="match status" value="2"/>
</dbReference>
<dbReference type="EC" id="3.2.1.24" evidence="4"/>
<feature type="domain" description="Glycoside hydrolase family 38 central" evidence="12">
    <location>
        <begin position="372"/>
        <end position="448"/>
    </location>
</feature>
<dbReference type="Pfam" id="PF17677">
    <property type="entry name" value="Glyco_hydro38C2"/>
    <property type="match status" value="1"/>
</dbReference>
<gene>
    <name evidence="13" type="ORF">AND_003073</name>
</gene>
<evidence type="ECO:0000256" key="10">
    <source>
        <dbReference type="ARBA" id="ARBA00023295"/>
    </source>
</evidence>
<dbReference type="InterPro" id="IPR037094">
    <property type="entry name" value="Glyco_hydro_38_cen_sf"/>
</dbReference>
<feature type="domain" description="Glycoside hydrolase family 38 central" evidence="12">
    <location>
        <begin position="773"/>
        <end position="849"/>
    </location>
</feature>
<dbReference type="FunFam" id="3.20.110.10:FF:000001">
    <property type="entry name" value="Alpha-mannosidase"/>
    <property type="match status" value="2"/>
</dbReference>
<evidence type="ECO:0000256" key="5">
    <source>
        <dbReference type="ARBA" id="ARBA00022723"/>
    </source>
</evidence>
<dbReference type="InterPro" id="IPR011682">
    <property type="entry name" value="Glyco_hydro_38_C"/>
</dbReference>
<dbReference type="InterPro" id="IPR011013">
    <property type="entry name" value="Gal_mutarotase_sf_dom"/>
</dbReference>
<keyword evidence="8" id="KW-1015">Disulfide bond</keyword>
<feature type="signal peptide" evidence="11">
    <location>
        <begin position="1"/>
        <end position="27"/>
    </location>
</feature>
<dbReference type="InterPro" id="IPR027291">
    <property type="entry name" value="Glyco_hydro_38_N_sf"/>
</dbReference>
<evidence type="ECO:0000256" key="2">
    <source>
        <dbReference type="ARBA" id="ARBA00001947"/>
    </source>
</evidence>
<name>W5JQY8_ANODA</name>
<dbReference type="GO" id="GO:0005764">
    <property type="term" value="C:lysosome"/>
    <property type="evidence" value="ECO:0007669"/>
    <property type="project" value="TreeGrafter"/>
</dbReference>
<dbReference type="VEuPathDB" id="VectorBase:ADAR2_010091"/>
<dbReference type="SUPFAM" id="SSF74650">
    <property type="entry name" value="Galactose mutarotase-like"/>
    <property type="match status" value="1"/>
</dbReference>
<keyword evidence="5" id="KW-0479">Metal-binding</keyword>
<dbReference type="GO" id="GO:0030246">
    <property type="term" value="F:carbohydrate binding"/>
    <property type="evidence" value="ECO:0007669"/>
    <property type="project" value="InterPro"/>
</dbReference>
<dbReference type="EMBL" id="ADMH02000752">
    <property type="protein sequence ID" value="ETN65164.1"/>
    <property type="molecule type" value="Genomic_DNA"/>
</dbReference>
<dbReference type="AlphaFoldDB" id="W5JQY8"/>
<evidence type="ECO:0000259" key="12">
    <source>
        <dbReference type="SMART" id="SM00872"/>
    </source>
</evidence>
<dbReference type="VEuPathDB" id="VectorBase:ADAC003073"/>
<dbReference type="InterPro" id="IPR028995">
    <property type="entry name" value="Glyco_hydro_57/38_cen_sf"/>
</dbReference>
<protein>
    <recommendedName>
        <fullName evidence="4">alpha-mannosidase</fullName>
        <ecNumber evidence="4">3.2.1.24</ecNumber>
    </recommendedName>
</protein>
<evidence type="ECO:0000256" key="11">
    <source>
        <dbReference type="SAM" id="SignalP"/>
    </source>
</evidence>
<evidence type="ECO:0000256" key="4">
    <source>
        <dbReference type="ARBA" id="ARBA00012752"/>
    </source>
</evidence>
<evidence type="ECO:0000256" key="8">
    <source>
        <dbReference type="ARBA" id="ARBA00023157"/>
    </source>
</evidence>
<dbReference type="InterPro" id="IPR015341">
    <property type="entry name" value="Glyco_hydro_38_cen"/>
</dbReference>
<evidence type="ECO:0000256" key="9">
    <source>
        <dbReference type="ARBA" id="ARBA00023180"/>
    </source>
</evidence>
<dbReference type="HOGENOM" id="CLU_004690_2_0_1"/>
<dbReference type="InterPro" id="IPR050843">
    <property type="entry name" value="Glycosyl_Hydrlase_38"/>
</dbReference>
<dbReference type="InterPro" id="IPR041147">
    <property type="entry name" value="GH38_C"/>
</dbReference>
<dbReference type="GO" id="GO:0006013">
    <property type="term" value="P:mannose metabolic process"/>
    <property type="evidence" value="ECO:0007669"/>
    <property type="project" value="InterPro"/>
</dbReference>
<keyword evidence="6" id="KW-0378">Hydrolase</keyword>
<evidence type="ECO:0000313" key="15">
    <source>
        <dbReference type="Proteomes" id="UP000000673"/>
    </source>
</evidence>
<proteinExistence type="inferred from homology"/>
<evidence type="ECO:0000313" key="13">
    <source>
        <dbReference type="EMBL" id="ETN65164.1"/>
    </source>
</evidence>
<sequence>MVFTRNRLFLLALLVVGNIAIPTGSSAIPTIGTSSSRCGYQACPDVKSDMLNVHLVAHTHDDVGWLKTVDQYYYGSRSDIQKAGVQYILDSVVQELLKDTTRRFIFVESAFMKKWFEEQSPKQQQTVRRLVNEGRLEFIGGAWSMNDEAAVHYQSVVDQFTWGLRYLNDTFGECGRPKAGWQIDPFGHSREQGSLFRQMGFDGLFQGRLDFQDKAERIATQTMEMLWKTSGSLEQSELFTSALYYIYAPPPGFCFDVLCNDDPIIDGAHSRDNNVREKIDLFLDTVHNVSKAYRTNNIVLTMGEDFHYQDANMWFKNLDKLIKYTNARQAEGSLVNVFYSTPSCYLQAVHDADVEWPTKSDDFFPYASDPNAFWTGYYTSRPTQKRYEREGNHFLQVCKQLSAIAPTKETYYEDHLTALRDAMGVMQHHDAITGTEKQHVADDYARMAHHAGKSIGCGYENCPAVKEGMINVHLVPHSHDDVGWLKTVDQYYYGSRNNIQKAGVQYILDSVVEELLHDPNHTEMQQTVKMLVDEGRLEFIGGAWSMNDEAAVHYQSVVDQFTWGLRFLNDTFGECGRPRIGWQIDPFGHSREQASLFAQMGFDGLFFARLDYQDKNNRMQTKTPEMVWHTSSSLSNSDLFTSVLYNHYSAPPGFCFDVLCNDDPLIDDNGSTDYNVKVKIDTFITWLEKMAESYRSNNLILTMGDDFNYMNAVMNFKNMDKLIKYTNARQAEGSKINALYSTPSCYVKAVHEANVEWPTKSDDFFPYESDYHSFWTGYYTSRPTQKRYEREGNHFLQVCKQLSAIAPTKETYYEDHLTVLRDAMGVMQHHDAITGTEKQHVADDYARIQVIRVYPGKEHVELEWLVGPIPIDDGTGKEIISRFDSDIASNGAFWTDSNGREMLRRVRNKRETWELELQEPVSGNYYPVTAKIAIEDERYRMALLNDRAQGGSSLQDGQLELMVHRRLLRDDAFGVGEALNETQFGAGLVARGKHWLIFGSSRKDVSPNLVAKERFLQNQVLLPSWTFVNAVADDFTYDEYLSSFRNIYSAIAQQLPPNVNLLTLEPWKDGTVLVRFEHLFEQGEDPVYSKPVQFNVRNVLFALNIESIHETTLGANQWKQDSKRLHFSFESNEIDPKKQVEQVRFMQSSTDFDIELQPMEIRTFVVKRR</sequence>
<dbReference type="Pfam" id="PF01074">
    <property type="entry name" value="Glyco_hydro_38N"/>
    <property type="match status" value="2"/>
</dbReference>
<keyword evidence="7" id="KW-0862">Zinc</keyword>
<dbReference type="GO" id="GO:0046872">
    <property type="term" value="F:metal ion binding"/>
    <property type="evidence" value="ECO:0007669"/>
    <property type="project" value="UniProtKB-KW"/>
</dbReference>
<comment type="cofactor">
    <cofactor evidence="2">
        <name>Zn(2+)</name>
        <dbReference type="ChEBI" id="CHEBI:29105"/>
    </cofactor>
</comment>
<reference evidence="13 15" key="1">
    <citation type="journal article" date="2010" name="BMC Genomics">
        <title>Combination of measures distinguishes pre-miRNAs from other stem-loops in the genome of the newly sequenced Anopheles darlingi.</title>
        <authorList>
            <person name="Mendes N.D."/>
            <person name="Freitas A.T."/>
            <person name="Vasconcelos A.T."/>
            <person name="Sagot M.F."/>
        </authorList>
    </citation>
    <scope>NUCLEOTIDE SEQUENCE</scope>
</reference>
<dbReference type="FunFam" id="1.20.1270.50:FF:000003">
    <property type="entry name" value="Alpha-mannosidase"/>
    <property type="match status" value="2"/>
</dbReference>
<dbReference type="Gene3D" id="2.70.98.30">
    <property type="entry name" value="Golgi alpha-mannosidase II, domain 4"/>
    <property type="match status" value="1"/>
</dbReference>
<dbReference type="Gene3D" id="1.20.1270.50">
    <property type="entry name" value="Glycoside hydrolase family 38, central domain"/>
    <property type="match status" value="3"/>
</dbReference>
<dbReference type="EnsemblMetazoa" id="ADAC003073-RA">
    <property type="protein sequence ID" value="ADAC003073-PA"/>
    <property type="gene ID" value="ADAC003073"/>
</dbReference>
<dbReference type="eggNOG" id="KOG1959">
    <property type="taxonomic scope" value="Eukaryota"/>
</dbReference>
<dbReference type="GO" id="GO:0004559">
    <property type="term" value="F:alpha-mannosidase activity"/>
    <property type="evidence" value="ECO:0007669"/>
    <property type="project" value="UniProtKB-EC"/>
</dbReference>
<keyword evidence="15" id="KW-1185">Reference proteome</keyword>
<reference evidence="14" key="4">
    <citation type="submission" date="2015-06" db="UniProtKB">
        <authorList>
            <consortium name="EnsemblMetazoa"/>
        </authorList>
    </citation>
    <scope>IDENTIFICATION</scope>
</reference>
<reference evidence="13" key="2">
    <citation type="submission" date="2010-05" db="EMBL/GenBank/DDBJ databases">
        <authorList>
            <person name="Almeida L.G."/>
            <person name="Nicolas M.F."/>
            <person name="Souza R.C."/>
            <person name="Vasconcelos A.T.R."/>
        </authorList>
    </citation>
    <scope>NUCLEOTIDE SEQUENCE</scope>
</reference>
<evidence type="ECO:0000256" key="3">
    <source>
        <dbReference type="ARBA" id="ARBA00009792"/>
    </source>
</evidence>
<evidence type="ECO:0000256" key="6">
    <source>
        <dbReference type="ARBA" id="ARBA00022801"/>
    </source>
</evidence>
<dbReference type="OMA" id="DWINTHV"/>
<dbReference type="FunFam" id="1.20.1270.50:FF:000002">
    <property type="entry name" value="Alpha-mannosidase"/>
    <property type="match status" value="2"/>
</dbReference>
<comment type="catalytic activity">
    <reaction evidence="1">
        <text>Hydrolysis of terminal, non-reducing alpha-D-mannose residues in alpha-D-mannosides.</text>
        <dbReference type="EC" id="3.2.1.24"/>
    </reaction>
</comment>
<dbReference type="STRING" id="43151.W5JQY8"/>
<dbReference type="Pfam" id="PF07748">
    <property type="entry name" value="Glyco_hydro_38C"/>
    <property type="match status" value="1"/>
</dbReference>
<accession>W5JQY8</accession>
<dbReference type="SUPFAM" id="SSF88713">
    <property type="entry name" value="Glycoside hydrolase/deacetylase"/>
    <property type="match status" value="2"/>
</dbReference>
<dbReference type="VEuPathDB" id="VectorBase:ADAR2_008136"/>
<dbReference type="PANTHER" id="PTHR11607:SF3">
    <property type="entry name" value="LYSOSOMAL ALPHA-MANNOSIDASE"/>
    <property type="match status" value="1"/>
</dbReference>
<organism evidence="13">
    <name type="scientific">Anopheles darlingi</name>
    <name type="common">Mosquito</name>
    <dbReference type="NCBI Taxonomy" id="43151"/>
    <lineage>
        <taxon>Eukaryota</taxon>
        <taxon>Metazoa</taxon>
        <taxon>Ecdysozoa</taxon>
        <taxon>Arthropoda</taxon>
        <taxon>Hexapoda</taxon>
        <taxon>Insecta</taxon>
        <taxon>Pterygota</taxon>
        <taxon>Neoptera</taxon>
        <taxon>Endopterygota</taxon>
        <taxon>Diptera</taxon>
        <taxon>Nematocera</taxon>
        <taxon>Culicoidea</taxon>
        <taxon>Culicidae</taxon>
        <taxon>Anophelinae</taxon>
        <taxon>Anopheles</taxon>
    </lineage>
</organism>
<comment type="similarity">
    <text evidence="3">Belongs to the glycosyl hydrolase 38 family.</text>
</comment>
<dbReference type="Gene3D" id="2.60.40.1360">
    <property type="match status" value="1"/>
</dbReference>
<evidence type="ECO:0000256" key="7">
    <source>
        <dbReference type="ARBA" id="ARBA00022833"/>
    </source>
</evidence>
<reference evidence="13" key="3">
    <citation type="journal article" date="2013" name="Nucleic Acids Res.">
        <title>The genome of Anopheles darlingi, the main neotropical malaria vector.</title>
        <authorList>
            <person name="Marinotti O."/>
            <person name="Cerqueira G.C."/>
            <person name="de Almeida L.G."/>
            <person name="Ferro M.I."/>
            <person name="Loreto E.L."/>
            <person name="Zaha A."/>
            <person name="Teixeira S.M."/>
            <person name="Wespiser A.R."/>
            <person name="Almeida E Silva A."/>
            <person name="Schlindwein A.D."/>
            <person name="Pacheco A.C."/>
            <person name="Silva A.L."/>
            <person name="Graveley B.R."/>
            <person name="Walenz B.P."/>
            <person name="Lima Bde A."/>
            <person name="Ribeiro C.A."/>
            <person name="Nunes-Silva C.G."/>
            <person name="de Carvalho C.R."/>
            <person name="Soares C.M."/>
            <person name="de Menezes C.B."/>
            <person name="Matiolli C."/>
            <person name="Caffrey D."/>
            <person name="Araujo D.A."/>
            <person name="de Oliveira D.M."/>
            <person name="Golenbock D."/>
            <person name="Grisard E.C."/>
            <person name="Fantinatti-Garboggini F."/>
            <person name="de Carvalho F.M."/>
            <person name="Barcellos F.G."/>
            <person name="Prosdocimi F."/>
            <person name="May G."/>
            <person name="Azevedo Junior G.M."/>
            <person name="Guimaraes G.M."/>
            <person name="Goldman G.H."/>
            <person name="Padilha I.Q."/>
            <person name="Batista Jda S."/>
            <person name="Ferro J.A."/>
            <person name="Ribeiro J.M."/>
            <person name="Fietto J.L."/>
            <person name="Dabbas K.M."/>
            <person name="Cerdeira L."/>
            <person name="Agnez-Lima L.F."/>
            <person name="Brocchi M."/>
            <person name="de Carvalho M.O."/>
            <person name="Teixeira Mde M."/>
            <person name="Diniz Maia Mde M."/>
            <person name="Goldman M.H."/>
            <person name="Cruz Schneider M.P."/>
            <person name="Felipe M.S."/>
            <person name="Hungria M."/>
            <person name="Nicolas M.F."/>
            <person name="Pereira M."/>
            <person name="Montes M.A."/>
            <person name="Cantao M.E."/>
            <person name="Vincentz M."/>
            <person name="Rafael M.S."/>
            <person name="Silverman N."/>
            <person name="Stoco P.H."/>
            <person name="Souza R.C."/>
            <person name="Vicentini R."/>
            <person name="Gazzinelli R.T."/>
            <person name="Neves Rde O."/>
            <person name="Silva R."/>
            <person name="Astolfi-Filho S."/>
            <person name="Maciel T.E."/>
            <person name="Urmenyi T.P."/>
            <person name="Tadei W.P."/>
            <person name="Camargo E.P."/>
            <person name="de Vasconcelos A.T."/>
        </authorList>
    </citation>
    <scope>NUCLEOTIDE SEQUENCE</scope>
</reference>
<dbReference type="InterPro" id="IPR011330">
    <property type="entry name" value="Glyco_hydro/deAcase_b/a-brl"/>
</dbReference>
<dbReference type="Gene3D" id="3.20.110.10">
    <property type="entry name" value="Glycoside hydrolase 38, N terminal domain"/>
    <property type="match status" value="2"/>
</dbReference>
<evidence type="ECO:0000256" key="1">
    <source>
        <dbReference type="ARBA" id="ARBA00000365"/>
    </source>
</evidence>
<dbReference type="SMART" id="SM00872">
    <property type="entry name" value="Alpha-mann_mid"/>
    <property type="match status" value="2"/>
</dbReference>
<feature type="chain" id="PRO_5014109523" description="alpha-mannosidase" evidence="11">
    <location>
        <begin position="28"/>
        <end position="1169"/>
    </location>
</feature>
<keyword evidence="9" id="KW-0325">Glycoprotein</keyword>
<keyword evidence="10" id="KW-0326">Glycosidase</keyword>
<dbReference type="Pfam" id="PF09261">
    <property type="entry name" value="Alpha-mann_mid"/>
    <property type="match status" value="2"/>
</dbReference>
<dbReference type="PANTHER" id="PTHR11607">
    <property type="entry name" value="ALPHA-MANNOSIDASE"/>
    <property type="match status" value="1"/>
</dbReference>
<dbReference type="InterPro" id="IPR000602">
    <property type="entry name" value="Glyco_hydro_38_N"/>
</dbReference>